<dbReference type="EMBL" id="JBBWRZ010000003">
    <property type="protein sequence ID" value="KAK8239902.1"/>
    <property type="molecule type" value="Genomic_DNA"/>
</dbReference>
<dbReference type="Proteomes" id="UP001492380">
    <property type="component" value="Unassembled WGS sequence"/>
</dbReference>
<dbReference type="PANTHER" id="PTHR40422:SF1">
    <property type="entry name" value="TRANSLATION MACHINERY-ASSOCIATED PROTEIN 17"/>
    <property type="match status" value="1"/>
</dbReference>
<name>A0ABR1YUS3_9PEZI</name>
<reference evidence="2 3" key="1">
    <citation type="submission" date="2024-04" db="EMBL/GenBank/DDBJ databases">
        <title>Phyllosticta paracitricarpa is synonymous to the EU quarantine fungus P. citricarpa based on phylogenomic analyses.</title>
        <authorList>
            <consortium name="Lawrence Berkeley National Laboratory"/>
            <person name="Van Ingen-Buijs V.A."/>
            <person name="Van Westerhoven A.C."/>
            <person name="Haridas S."/>
            <person name="Skiadas P."/>
            <person name="Martin F."/>
            <person name="Groenewald J.Z."/>
            <person name="Crous P.W."/>
            <person name="Seidl M.F."/>
        </authorList>
    </citation>
    <scope>NUCLEOTIDE SEQUENCE [LARGE SCALE GENOMIC DNA]</scope>
    <source>
        <strain evidence="2 3">CBS 123374</strain>
    </source>
</reference>
<dbReference type="PANTHER" id="PTHR40422">
    <property type="entry name" value="TRANSLATION MACHINERY-ASSOCIATED PROTEIN 17"/>
    <property type="match status" value="1"/>
</dbReference>
<keyword evidence="3" id="KW-1185">Reference proteome</keyword>
<protein>
    <submittedName>
        <fullName evidence="2">Uncharacterized protein</fullName>
    </submittedName>
</protein>
<evidence type="ECO:0000256" key="1">
    <source>
        <dbReference type="SAM" id="MobiDB-lite"/>
    </source>
</evidence>
<evidence type="ECO:0000313" key="2">
    <source>
        <dbReference type="EMBL" id="KAK8239902.1"/>
    </source>
</evidence>
<organism evidence="2 3">
    <name type="scientific">Phyllosticta capitalensis</name>
    <dbReference type="NCBI Taxonomy" id="121624"/>
    <lineage>
        <taxon>Eukaryota</taxon>
        <taxon>Fungi</taxon>
        <taxon>Dikarya</taxon>
        <taxon>Ascomycota</taxon>
        <taxon>Pezizomycotina</taxon>
        <taxon>Dothideomycetes</taxon>
        <taxon>Dothideomycetes incertae sedis</taxon>
        <taxon>Botryosphaeriales</taxon>
        <taxon>Phyllostictaceae</taxon>
        <taxon>Phyllosticta</taxon>
    </lineage>
</organism>
<feature type="compositionally biased region" description="Polar residues" evidence="1">
    <location>
        <begin position="96"/>
        <end position="111"/>
    </location>
</feature>
<evidence type="ECO:0000313" key="3">
    <source>
        <dbReference type="Proteomes" id="UP001492380"/>
    </source>
</evidence>
<comment type="caution">
    <text evidence="2">The sequence shown here is derived from an EMBL/GenBank/DDBJ whole genome shotgun (WGS) entry which is preliminary data.</text>
</comment>
<proteinExistence type="predicted"/>
<sequence>MSSETQPISLERFAEAITELTLPSLHAKAAELRNSMFHLRRSNLQLQPFADEGDGDCADAIKENDATIQSMESRVELLRVEVVERRGMPWVEDPAAQQQKESVNGEATQQSDEMHGDTNATTENATAPRDGTDGTGRSAGHGTTEQSANTRRESSGREPANTSSESIEEEGLHL</sequence>
<dbReference type="InterPro" id="IPR038966">
    <property type="entry name" value="TMA17"/>
</dbReference>
<accession>A0ABR1YUS3</accession>
<feature type="region of interest" description="Disordered" evidence="1">
    <location>
        <begin position="89"/>
        <end position="174"/>
    </location>
</feature>
<gene>
    <name evidence="2" type="ORF">HDK90DRAFT_411139</name>
</gene>